<comment type="caution">
    <text evidence="2">The sequence shown here is derived from an EMBL/GenBank/DDBJ whole genome shotgun (WGS) entry which is preliminary data.</text>
</comment>
<dbReference type="InterPro" id="IPR004843">
    <property type="entry name" value="Calcineurin-like_PHP"/>
</dbReference>
<dbReference type="Gene3D" id="3.60.21.10">
    <property type="match status" value="1"/>
</dbReference>
<proteinExistence type="predicted"/>
<dbReference type="EMBL" id="JAULSW010000002">
    <property type="protein sequence ID" value="KAK3390519.1"/>
    <property type="molecule type" value="Genomic_DNA"/>
</dbReference>
<keyword evidence="3" id="KW-1185">Reference proteome</keyword>
<organism evidence="2 3">
    <name type="scientific">Podospora didyma</name>
    <dbReference type="NCBI Taxonomy" id="330526"/>
    <lineage>
        <taxon>Eukaryota</taxon>
        <taxon>Fungi</taxon>
        <taxon>Dikarya</taxon>
        <taxon>Ascomycota</taxon>
        <taxon>Pezizomycotina</taxon>
        <taxon>Sordariomycetes</taxon>
        <taxon>Sordariomycetidae</taxon>
        <taxon>Sordariales</taxon>
        <taxon>Podosporaceae</taxon>
        <taxon>Podospora</taxon>
    </lineage>
</organism>
<dbReference type="GO" id="GO:0016787">
    <property type="term" value="F:hydrolase activity"/>
    <property type="evidence" value="ECO:0007669"/>
    <property type="project" value="InterPro"/>
</dbReference>
<name>A0AAE0U4U7_9PEZI</name>
<reference evidence="2" key="2">
    <citation type="submission" date="2023-06" db="EMBL/GenBank/DDBJ databases">
        <authorList>
            <consortium name="Lawrence Berkeley National Laboratory"/>
            <person name="Haridas S."/>
            <person name="Hensen N."/>
            <person name="Bonometti L."/>
            <person name="Westerberg I."/>
            <person name="Brannstrom I.O."/>
            <person name="Guillou S."/>
            <person name="Cros-Aarteil S."/>
            <person name="Calhoun S."/>
            <person name="Kuo A."/>
            <person name="Mondo S."/>
            <person name="Pangilinan J."/>
            <person name="Riley R."/>
            <person name="LaButti K."/>
            <person name="Andreopoulos B."/>
            <person name="Lipzen A."/>
            <person name="Chen C."/>
            <person name="Yanf M."/>
            <person name="Daum C."/>
            <person name="Ng V."/>
            <person name="Clum A."/>
            <person name="Steindorff A."/>
            <person name="Ohm R."/>
            <person name="Martin F."/>
            <person name="Silar P."/>
            <person name="Natvig D."/>
            <person name="Lalanne C."/>
            <person name="Gautier V."/>
            <person name="Ament-velasquez S.L."/>
            <person name="Kruys A."/>
            <person name="Hutchinson M.I."/>
            <person name="Powell A.J."/>
            <person name="Barry K."/>
            <person name="Miller A.N."/>
            <person name="Grigoriev I.V."/>
            <person name="Debuchy R."/>
            <person name="Gladieux P."/>
            <person name="Thoren M.H."/>
            <person name="Johannesson H."/>
        </authorList>
    </citation>
    <scope>NUCLEOTIDE SEQUENCE</scope>
    <source>
        <strain evidence="2">CBS 232.78</strain>
    </source>
</reference>
<dbReference type="PANTHER" id="PTHR12905">
    <property type="entry name" value="METALLOPHOSPHOESTERASE"/>
    <property type="match status" value="1"/>
</dbReference>
<evidence type="ECO:0000313" key="3">
    <source>
        <dbReference type="Proteomes" id="UP001285441"/>
    </source>
</evidence>
<dbReference type="InterPro" id="IPR029052">
    <property type="entry name" value="Metallo-depent_PP-like"/>
</dbReference>
<dbReference type="CDD" id="cd07379">
    <property type="entry name" value="MPP_239FB"/>
    <property type="match status" value="1"/>
</dbReference>
<dbReference type="Proteomes" id="UP001285441">
    <property type="component" value="Unassembled WGS sequence"/>
</dbReference>
<dbReference type="AlphaFoldDB" id="A0AAE0U4U7"/>
<dbReference type="InterPro" id="IPR051693">
    <property type="entry name" value="UPF0046_metallophosphoest"/>
</dbReference>
<evidence type="ECO:0000259" key="1">
    <source>
        <dbReference type="Pfam" id="PF00149"/>
    </source>
</evidence>
<protein>
    <submittedName>
        <fullName evidence="2">Calcineurin-like phosphoesterase</fullName>
    </submittedName>
</protein>
<dbReference type="Pfam" id="PF00149">
    <property type="entry name" value="Metallophos"/>
    <property type="match status" value="1"/>
</dbReference>
<dbReference type="SUPFAM" id="SSF56300">
    <property type="entry name" value="Metallo-dependent phosphatases"/>
    <property type="match status" value="1"/>
</dbReference>
<dbReference type="PANTHER" id="PTHR12905:SF18">
    <property type="entry name" value="ESTER HYDROLASE, PUTATIVE (AFU_ORTHOLOGUE AFUA_4G03130)-RELATED"/>
    <property type="match status" value="1"/>
</dbReference>
<gene>
    <name evidence="2" type="ORF">B0H63DRAFT_118092</name>
</gene>
<reference evidence="2" key="1">
    <citation type="journal article" date="2023" name="Mol. Phylogenet. Evol.">
        <title>Genome-scale phylogeny and comparative genomics of the fungal order Sordariales.</title>
        <authorList>
            <person name="Hensen N."/>
            <person name="Bonometti L."/>
            <person name="Westerberg I."/>
            <person name="Brannstrom I.O."/>
            <person name="Guillou S."/>
            <person name="Cros-Aarteil S."/>
            <person name="Calhoun S."/>
            <person name="Haridas S."/>
            <person name="Kuo A."/>
            <person name="Mondo S."/>
            <person name="Pangilinan J."/>
            <person name="Riley R."/>
            <person name="LaButti K."/>
            <person name="Andreopoulos B."/>
            <person name="Lipzen A."/>
            <person name="Chen C."/>
            <person name="Yan M."/>
            <person name="Daum C."/>
            <person name="Ng V."/>
            <person name="Clum A."/>
            <person name="Steindorff A."/>
            <person name="Ohm R.A."/>
            <person name="Martin F."/>
            <person name="Silar P."/>
            <person name="Natvig D.O."/>
            <person name="Lalanne C."/>
            <person name="Gautier V."/>
            <person name="Ament-Velasquez S.L."/>
            <person name="Kruys A."/>
            <person name="Hutchinson M.I."/>
            <person name="Powell A.J."/>
            <person name="Barry K."/>
            <person name="Miller A.N."/>
            <person name="Grigoriev I.V."/>
            <person name="Debuchy R."/>
            <person name="Gladieux P."/>
            <person name="Hiltunen Thoren M."/>
            <person name="Johannesson H."/>
        </authorList>
    </citation>
    <scope>NUCLEOTIDE SEQUENCE</scope>
    <source>
        <strain evidence="2">CBS 232.78</strain>
    </source>
</reference>
<accession>A0AAE0U4U7</accession>
<feature type="domain" description="Calcineurin-like phosphoesterase" evidence="1">
    <location>
        <begin position="59"/>
        <end position="239"/>
    </location>
</feature>
<sequence>MGLLSFFGLRRRDEWERPTILDRALDSPLKWLVLRIYGIILFLRGRPFRSPHATASPIKVVCLSDTHGNIVPTVPDGDLLVHCGDLTNDGSLDAIQAQLDWLGGLPHAHKVLVCGNHDNWFDPSARSRSDRESGGGRRPDFKGIHYLENEMVTLEFNGGRRLNVFGSPAVPRCGDESNAFQYDRQTHPWKDRIPDETDVLVTHTPPRYHLDLGGIGCAGLLEEVWRVKPKLHIFGHVHWGAGRQSVFYDECQRAYETLMARRWKGPVRDLFPSPAWLDAFNVIWYGLNAILFKWIMLGPGSNNGGLMVNAAVMRGNTGKVRRRHPITVVEL</sequence>
<evidence type="ECO:0000313" key="2">
    <source>
        <dbReference type="EMBL" id="KAK3390519.1"/>
    </source>
</evidence>